<evidence type="ECO:0000313" key="1">
    <source>
        <dbReference type="EMBL" id="ALF00642.1"/>
    </source>
</evidence>
<dbReference type="EMBL" id="KT591491">
    <property type="protein sequence ID" value="ALF00642.1"/>
    <property type="molecule type" value="Genomic_DNA"/>
</dbReference>
<gene>
    <name evidence="1" type="ORF">SEA_BRICOLE_136</name>
</gene>
<protein>
    <submittedName>
        <fullName evidence="1">Uncharacterized protein</fullName>
    </submittedName>
</protein>
<dbReference type="Proteomes" id="UP000221469">
    <property type="component" value="Segment"/>
</dbReference>
<sequence length="76" mass="8269">MITKRELLTIQDHAPLLSVVEQQLVSSHLEAIEQLQAVEQTLASLSKAVRLLIDGDAVGAATQIYVTPGVQKYLTI</sequence>
<evidence type="ECO:0000313" key="2">
    <source>
        <dbReference type="Proteomes" id="UP000221469"/>
    </source>
</evidence>
<accession>A0A0M4R2J8</accession>
<name>A0A0M4R2J8_9CAUD</name>
<proteinExistence type="predicted"/>
<reference evidence="1 2" key="1">
    <citation type="submission" date="2015-08" db="EMBL/GenBank/DDBJ databases">
        <authorList>
            <person name="Barekzi N."/>
            <person name="Doss J.H."/>
            <person name="Bluford J."/>
            <person name="Fizer S."/>
            <person name="Garofalo A.E."/>
            <person name="Gasalao M.B."/>
            <person name="Griffin J."/>
            <person name="Henderson C.M."/>
            <person name="Hyre A.N."/>
            <person name="Irons L.B."/>
            <person name="Jafree E."/>
            <person name="Kanda K."/>
            <person name="Matthews D."/>
            <person name="Mclaren B."/>
            <person name="Moriarty A."/>
            <person name="Northam N."/>
            <person name="Ryan M."/>
            <person name="Smith D.E."/>
            <person name="Vanselow D."/>
            <person name="Welch J."/>
            <person name="Gauthier D."/>
            <person name="Anders K.R."/>
            <person name="Bradley K.W."/>
            <person name="Asai D.J."/>
            <person name="Bowman C.A."/>
            <person name="Russell D.A."/>
            <person name="Pope W.H."/>
            <person name="Jacobs-Sera D."/>
            <person name="Hendrix R.W."/>
            <person name="Hatfull G.F."/>
        </authorList>
    </citation>
    <scope>NUCLEOTIDE SEQUENCE [LARGE SCALE GENOMIC DNA]</scope>
</reference>
<organism evidence="1 2">
    <name type="scientific">Mycobacterium phage Bricole</name>
    <dbReference type="NCBI Taxonomy" id="1718601"/>
    <lineage>
        <taxon>Viruses</taxon>
        <taxon>Duplodnaviria</taxon>
        <taxon>Heunggongvirae</taxon>
        <taxon>Uroviricota</taxon>
        <taxon>Caudoviricetes</taxon>
        <taxon>Vilmaviridae</taxon>
        <taxon>Mclasvirinae</taxon>
        <taxon>Bongovirus</taxon>
        <taxon>Bongovirus bongo</taxon>
    </lineage>
</organism>